<evidence type="ECO:0000259" key="1">
    <source>
        <dbReference type="PROSITE" id="PS50878"/>
    </source>
</evidence>
<dbReference type="CDD" id="cd09276">
    <property type="entry name" value="Rnase_HI_RT_non_LTR"/>
    <property type="match status" value="1"/>
</dbReference>
<dbReference type="Pfam" id="PF14529">
    <property type="entry name" value="Exo_endo_phos_2"/>
    <property type="match status" value="1"/>
</dbReference>
<feature type="domain" description="RNase H type-1" evidence="2">
    <location>
        <begin position="934"/>
        <end position="1073"/>
    </location>
</feature>
<dbReference type="OrthoDB" id="3261222at2759"/>
<dbReference type="Pfam" id="PF00075">
    <property type="entry name" value="RNase_H"/>
    <property type="match status" value="1"/>
</dbReference>
<protein>
    <submittedName>
        <fullName evidence="3">Putative 115 kDa protein in type-1 retrotransposable element R1DM</fullName>
    </submittedName>
</protein>
<dbReference type="Gene3D" id="3.60.10.10">
    <property type="entry name" value="Endonuclease/exonuclease/phosphatase"/>
    <property type="match status" value="1"/>
</dbReference>
<dbReference type="AlphaFoldDB" id="A0A0B7FLA0"/>
<dbReference type="PROSITE" id="PS50878">
    <property type="entry name" value="RT_POL"/>
    <property type="match status" value="1"/>
</dbReference>
<name>A0A0B7FLA0_THACB</name>
<reference evidence="3 4" key="1">
    <citation type="submission" date="2014-11" db="EMBL/GenBank/DDBJ databases">
        <authorList>
            <person name="Wibberg Daniel"/>
        </authorList>
    </citation>
    <scope>NUCLEOTIDE SEQUENCE [LARGE SCALE GENOMIC DNA]</scope>
    <source>
        <strain evidence="3">Rhizoctonia solani AG1-IB 7/3/14</strain>
    </source>
</reference>
<gene>
    <name evidence="3" type="ORF">RSOLAG1IB_08777</name>
</gene>
<dbReference type="Gene3D" id="3.30.420.10">
    <property type="entry name" value="Ribonuclease H-like superfamily/Ribonuclease H"/>
    <property type="match status" value="1"/>
</dbReference>
<dbReference type="CDD" id="cd01650">
    <property type="entry name" value="RT_nLTR_like"/>
    <property type="match status" value="1"/>
</dbReference>
<dbReference type="InterPro" id="IPR012337">
    <property type="entry name" value="RNaseH-like_sf"/>
</dbReference>
<proteinExistence type="predicted"/>
<dbReference type="PROSITE" id="PS50879">
    <property type="entry name" value="RNASE_H_1"/>
    <property type="match status" value="1"/>
</dbReference>
<feature type="domain" description="Reverse transcriptase" evidence="1">
    <location>
        <begin position="449"/>
        <end position="736"/>
    </location>
</feature>
<keyword evidence="4" id="KW-1185">Reference proteome</keyword>
<dbReference type="PANTHER" id="PTHR33481">
    <property type="entry name" value="REVERSE TRANSCRIPTASE"/>
    <property type="match status" value="1"/>
</dbReference>
<dbReference type="InterPro" id="IPR002156">
    <property type="entry name" value="RNaseH_domain"/>
</dbReference>
<dbReference type="InterPro" id="IPR005135">
    <property type="entry name" value="Endo/exonuclease/phosphatase"/>
</dbReference>
<dbReference type="GO" id="GO:0004523">
    <property type="term" value="F:RNA-DNA hybrid ribonuclease activity"/>
    <property type="evidence" value="ECO:0007669"/>
    <property type="project" value="InterPro"/>
</dbReference>
<dbReference type="PANTHER" id="PTHR33481:SF1">
    <property type="entry name" value="ENDONUCLEASE_EXONUCLEASE_PHOSPHATASE DOMAIN-CONTAINING PROTEIN-RELATED"/>
    <property type="match status" value="1"/>
</dbReference>
<dbReference type="SUPFAM" id="SSF53098">
    <property type="entry name" value="Ribonuclease H-like"/>
    <property type="match status" value="1"/>
</dbReference>
<dbReference type="Proteomes" id="UP000059188">
    <property type="component" value="Unassembled WGS sequence"/>
</dbReference>
<evidence type="ECO:0000259" key="2">
    <source>
        <dbReference type="PROSITE" id="PS50879"/>
    </source>
</evidence>
<evidence type="ECO:0000313" key="3">
    <source>
        <dbReference type="EMBL" id="CEL58731.1"/>
    </source>
</evidence>
<dbReference type="EMBL" id="LN679133">
    <property type="protein sequence ID" value="CEL58731.1"/>
    <property type="molecule type" value="Genomic_DNA"/>
</dbReference>
<organism evidence="3 4">
    <name type="scientific">Thanatephorus cucumeris (strain AG1-IB / isolate 7/3/14)</name>
    <name type="common">Lettuce bottom rot fungus</name>
    <name type="synonym">Rhizoctonia solani</name>
    <dbReference type="NCBI Taxonomy" id="1108050"/>
    <lineage>
        <taxon>Eukaryota</taxon>
        <taxon>Fungi</taxon>
        <taxon>Dikarya</taxon>
        <taxon>Basidiomycota</taxon>
        <taxon>Agaricomycotina</taxon>
        <taxon>Agaricomycetes</taxon>
        <taxon>Cantharellales</taxon>
        <taxon>Ceratobasidiaceae</taxon>
        <taxon>Rhizoctonia</taxon>
        <taxon>Rhizoctonia solani AG-1</taxon>
    </lineage>
</organism>
<dbReference type="InterPro" id="IPR036691">
    <property type="entry name" value="Endo/exonu/phosph_ase_sf"/>
</dbReference>
<evidence type="ECO:0000313" key="4">
    <source>
        <dbReference type="Proteomes" id="UP000059188"/>
    </source>
</evidence>
<dbReference type="SUPFAM" id="SSF56672">
    <property type="entry name" value="DNA/RNA polymerases"/>
    <property type="match status" value="1"/>
</dbReference>
<dbReference type="Pfam" id="PF00078">
    <property type="entry name" value="RVT_1"/>
    <property type="match status" value="1"/>
</dbReference>
<sequence length="1146" mass="127473">MDAQLDMLHGDEIRRTVNIIALQEPYLDPKTSLTRALPSWRVIYPPTHGKDGAGRTRSILFIRKTISTNDWAQVAIPSPDVTAIRLRTATGWILLVNAYIPCDNNAPISLIDRAIENFRERESIILLGDFNRHHPRWDEERNAHLFTNANLDLAEPLLNLVGRHGLEMTLAKDLPTLQSTASKNYTRPDNVFIPARIQRWDWHKADWEKYNEALELGLADLPRRRVVRDQTVLNARVVDLERVIWAAVEASVPAVVVTPYSKRWWTPDLTKTRRKVRKLAKRSYKLREFQDLKIHSQFRAERNQYTQDIRAAKRAHWESFLAELTGDQVWTAGNYITEEPTDGGTAHVPDLRTISDDGSEQIAASNEDKSRALLNAFFPPPAPELPEFHSAVPASPAVSDLKLLSSADIHLAIQHLRPFKAPGPDGLPACVYKYGADLLVPHLLPVFRASLRLGIYPAAWRKSRTVVLRKPGKPDYSVPKAYRPIALLNVVSKILSACVATRLNILADKYQWFPDHHFGGRAGCNTTDAIHTAVKAIKDAWARGQVASGLFLDVKGAFPHADPRRLARNMQDMGVPGGYINWMLTKLDGRVTSLAFDDYVSPELPILNGIDQGCPLSVFFYLTYNSPLIRVPKPRANELSIGYIDDVTFIAWGKTFEETHEALADIMSRQGGALEWLVSHNSTFELDKTACIDFSQGREPAPGRASQTQPLTRRDLAWGDHRVKTVAQHVFLGVLLDQELRWTSHSFRALARGVAWASQLGRLARANHGISPGLARKLYVSIAIPRFTYAADVWFKPVTLRADTKGSGSIGMAHRLARVQRTAALSILGGLRSTPTTSLDAHARLLPMHLLLNRACERAALRLASVPVSHPLYTAVIKSACGQKAHRTPLHEILALLGINPALISAQQARKPLITTPERIFPAKQEAGDLAASDPARFQIFVDGAHSEDGVGAAAVFFRRSRPLSSAGLTLGCSCCYTILDAELAAISLAIHMARDARIWDNLTIFSDSQQAVKLVDPTKGTPSHALAARTRTELRKLRRDKPGLEIRVVWCPGHSGVRGNELADEEAKAAARGKDYGEAVPGSYRKNLPIPLDPDHLQGLQPDTWRRELVFVCFIPFCGFKSKFKDSGCQLEQIGYLATALEARY</sequence>
<dbReference type="SUPFAM" id="SSF56219">
    <property type="entry name" value="DNase I-like"/>
    <property type="match status" value="1"/>
</dbReference>
<dbReference type="InterPro" id="IPR043502">
    <property type="entry name" value="DNA/RNA_pol_sf"/>
</dbReference>
<dbReference type="GO" id="GO:0003676">
    <property type="term" value="F:nucleic acid binding"/>
    <property type="evidence" value="ECO:0007669"/>
    <property type="project" value="InterPro"/>
</dbReference>
<accession>A0A0B7FLA0</accession>
<dbReference type="InterPro" id="IPR000477">
    <property type="entry name" value="RT_dom"/>
</dbReference>
<dbReference type="InterPro" id="IPR036397">
    <property type="entry name" value="RNaseH_sf"/>
</dbReference>